<gene>
    <name evidence="3" type="ORF">V6N12_002701</name>
</gene>
<protein>
    <recommendedName>
        <fullName evidence="2">Retrotransposon gag domain-containing protein</fullName>
    </recommendedName>
</protein>
<organism evidence="3 4">
    <name type="scientific">Hibiscus sabdariffa</name>
    <name type="common">roselle</name>
    <dbReference type="NCBI Taxonomy" id="183260"/>
    <lineage>
        <taxon>Eukaryota</taxon>
        <taxon>Viridiplantae</taxon>
        <taxon>Streptophyta</taxon>
        <taxon>Embryophyta</taxon>
        <taxon>Tracheophyta</taxon>
        <taxon>Spermatophyta</taxon>
        <taxon>Magnoliopsida</taxon>
        <taxon>eudicotyledons</taxon>
        <taxon>Gunneridae</taxon>
        <taxon>Pentapetalae</taxon>
        <taxon>rosids</taxon>
        <taxon>malvids</taxon>
        <taxon>Malvales</taxon>
        <taxon>Malvaceae</taxon>
        <taxon>Malvoideae</taxon>
        <taxon>Hibiscus</taxon>
    </lineage>
</organism>
<dbReference type="Proteomes" id="UP001472677">
    <property type="component" value="Unassembled WGS sequence"/>
</dbReference>
<dbReference type="EMBL" id="JBBPBM010000017">
    <property type="protein sequence ID" value="KAK8556293.1"/>
    <property type="molecule type" value="Genomic_DNA"/>
</dbReference>
<evidence type="ECO:0000313" key="4">
    <source>
        <dbReference type="Proteomes" id="UP001472677"/>
    </source>
</evidence>
<dbReference type="PANTHER" id="PTHR33223:SF6">
    <property type="entry name" value="CCHC-TYPE DOMAIN-CONTAINING PROTEIN"/>
    <property type="match status" value="1"/>
</dbReference>
<name>A0ABR2E9S0_9ROSI</name>
<dbReference type="Gene3D" id="2.40.70.10">
    <property type="entry name" value="Acid Proteases"/>
    <property type="match status" value="1"/>
</dbReference>
<dbReference type="Pfam" id="PF03732">
    <property type="entry name" value="Retrotrans_gag"/>
    <property type="match status" value="1"/>
</dbReference>
<dbReference type="CDD" id="cd00303">
    <property type="entry name" value="retropepsin_like"/>
    <property type="match status" value="1"/>
</dbReference>
<comment type="caution">
    <text evidence="3">The sequence shown here is derived from an EMBL/GenBank/DDBJ whole genome shotgun (WGS) entry which is preliminary data.</text>
</comment>
<feature type="region of interest" description="Disordered" evidence="1">
    <location>
        <begin position="451"/>
        <end position="519"/>
    </location>
</feature>
<feature type="region of interest" description="Disordered" evidence="1">
    <location>
        <begin position="319"/>
        <end position="348"/>
    </location>
</feature>
<feature type="domain" description="Retrotransposon gag" evidence="2">
    <location>
        <begin position="151"/>
        <end position="244"/>
    </location>
</feature>
<evidence type="ECO:0000256" key="1">
    <source>
        <dbReference type="SAM" id="MobiDB-lite"/>
    </source>
</evidence>
<dbReference type="PANTHER" id="PTHR33223">
    <property type="entry name" value="CCHC-TYPE DOMAIN-CONTAINING PROTEIN"/>
    <property type="match status" value="1"/>
</dbReference>
<reference evidence="3 4" key="1">
    <citation type="journal article" date="2024" name="G3 (Bethesda)">
        <title>Genome assembly of Hibiscus sabdariffa L. provides insights into metabolisms of medicinal natural products.</title>
        <authorList>
            <person name="Kim T."/>
        </authorList>
    </citation>
    <scope>NUCLEOTIDE SEQUENCE [LARGE SCALE GENOMIC DNA]</scope>
    <source>
        <strain evidence="3">TK-2024</strain>
        <tissue evidence="3">Old leaves</tissue>
    </source>
</reference>
<feature type="compositionally biased region" description="Low complexity" evidence="1">
    <location>
        <begin position="457"/>
        <end position="467"/>
    </location>
</feature>
<evidence type="ECO:0000259" key="2">
    <source>
        <dbReference type="Pfam" id="PF03732"/>
    </source>
</evidence>
<accession>A0ABR2E9S0</accession>
<dbReference type="InterPro" id="IPR021109">
    <property type="entry name" value="Peptidase_aspartic_dom_sf"/>
</dbReference>
<keyword evidence="4" id="KW-1185">Reference proteome</keyword>
<feature type="region of interest" description="Disordered" evidence="1">
    <location>
        <begin position="274"/>
        <end position="299"/>
    </location>
</feature>
<dbReference type="InterPro" id="IPR005162">
    <property type="entry name" value="Retrotrans_gag_dom"/>
</dbReference>
<proteinExistence type="predicted"/>
<feature type="region of interest" description="Disordered" evidence="1">
    <location>
        <begin position="30"/>
        <end position="72"/>
    </location>
</feature>
<evidence type="ECO:0000313" key="3">
    <source>
        <dbReference type="EMBL" id="KAK8556293.1"/>
    </source>
</evidence>
<feature type="compositionally biased region" description="Basic and acidic residues" evidence="1">
    <location>
        <begin position="468"/>
        <end position="488"/>
    </location>
</feature>
<feature type="compositionally biased region" description="Polar residues" evidence="1">
    <location>
        <begin position="319"/>
        <end position="342"/>
    </location>
</feature>
<sequence>MTRANPRGQIFKLDPEIERTGRELRQRARVIMQGANGRNPVDGQEQEHPGQNPPTPAGRAIAPPQNNQQPPARTVQDYLAEDLEGLNPAVTIPDFEAEHFELKPVMFNMLNTLGQFGGSPTKNARQHLKSFLEICNSFKIHGVSNDVLKLKLFPYSLTDKAKAWLNNLPPSSLQSWTDLCRSFLGKFSYTNMTDHLRNQNTSFRQEDDEAMHEAWERYRDLFRRCPMHGLPEWTQVSIFYNSVNTPTRMMLDASANGTLLDKSPRESLEILDKLAQNDYQHPTSRRGTPRRGTAQLNSSDTILAQISALTNMVKNMRRQPNTQEPNQTGFQNQPRQSPQQNLPRPEFRQPTEYKTLENTLTQFMAQTSSYMARTDRFIQKTDAFMDRTKMKLQNHDATLKSLETQVGQISQMLNTRPIGGFPSDTEVAQGATHEQCKVITTRSGRILELTNTQTGRAANPPAATDAPARADDTTKADEDHEDPPDTHMGESSAESSQAKPDKLEEIKPPPPFPQRLKQQKQDYQFKKFFDILKQVHINLPLVEALQQMPNYAKFLKDMVTRKKRNEEFETAAATETCLALMHNKIPAKKTDPGSFTIECFIGHNYPTKALCDPGASINLMPKSVFQNLGIGEAKPTTVMLQLANHSYV</sequence>